<keyword evidence="3" id="KW-1185">Reference proteome</keyword>
<feature type="transmembrane region" description="Helical" evidence="1">
    <location>
        <begin position="300"/>
        <end position="322"/>
    </location>
</feature>
<keyword evidence="1" id="KW-1133">Transmembrane helix</keyword>
<name>A0ABU0BZZ7_9HYPH</name>
<keyword evidence="1" id="KW-0472">Membrane</keyword>
<keyword evidence="1" id="KW-0812">Transmembrane</keyword>
<feature type="transmembrane region" description="Helical" evidence="1">
    <location>
        <begin position="175"/>
        <end position="196"/>
    </location>
</feature>
<feature type="transmembrane region" description="Helical" evidence="1">
    <location>
        <begin position="86"/>
        <end position="109"/>
    </location>
</feature>
<dbReference type="RefSeq" id="WP_307234038.1">
    <property type="nucleotide sequence ID" value="NZ_JAUSVF010000002.1"/>
</dbReference>
<feature type="transmembrane region" description="Helical" evidence="1">
    <location>
        <begin position="40"/>
        <end position="66"/>
    </location>
</feature>
<dbReference type="EMBL" id="JAUSVF010000002">
    <property type="protein sequence ID" value="MDQ0322417.1"/>
    <property type="molecule type" value="Genomic_DNA"/>
</dbReference>
<feature type="transmembrane region" description="Helical" evidence="1">
    <location>
        <begin position="388"/>
        <end position="410"/>
    </location>
</feature>
<sequence length="413" mass="44858">MATLKNKYLNILLLISSYGLGQGSIFAAQTWLVARQELNLLAAFGTHFSVAMLGIIFVDAGSLTVFARQSSLLAEHDTNPTPFWKLFWEVTTIRVTLSLFCTLAISVYLFLLSDDKFTTNFFLYALPAYLVWGFNFSGLFDGLRRSGLSGATGAMPYIFSATALILSVGRANEDAGAMLGLAFTSGHIAALALQVVSLKSVGMRITFVLPGWEGIWQAARDGLSLIGSTIPGQLYYRFQLLISVTLLGSESTALFVYGKQILAATMQIVGFLRRVEFPSIVSSMTLESRNKPTLILRHQWISIITTFIFSMVMLTVGLGLTLENDKNFSRIGSVLVAFSAVVLTGSLALTFKQGMAALGQFRPLMLLSVAGVIGGAFLSVTLARPLGIYGFVLADLLEGIICITVSVYILRRK</sequence>
<reference evidence="2 3" key="1">
    <citation type="submission" date="2023-07" db="EMBL/GenBank/DDBJ databases">
        <title>Genomic Encyclopedia of Type Strains, Phase IV (KMG-IV): sequencing the most valuable type-strain genomes for metagenomic binning, comparative biology and taxonomic classification.</title>
        <authorList>
            <person name="Goeker M."/>
        </authorList>
    </citation>
    <scope>NUCLEOTIDE SEQUENCE [LARGE SCALE GENOMIC DNA]</scope>
    <source>
        <strain evidence="2 3">DSM 1112</strain>
    </source>
</reference>
<feature type="transmembrane region" description="Helical" evidence="1">
    <location>
        <begin position="147"/>
        <end position="169"/>
    </location>
</feature>
<evidence type="ECO:0000313" key="3">
    <source>
        <dbReference type="Proteomes" id="UP001230207"/>
    </source>
</evidence>
<feature type="transmembrane region" description="Helical" evidence="1">
    <location>
        <begin position="363"/>
        <end position="382"/>
    </location>
</feature>
<organism evidence="2 3">
    <name type="scientific">Pararhizobium capsulatum DSM 1112</name>
    <dbReference type="NCBI Taxonomy" id="1121113"/>
    <lineage>
        <taxon>Bacteria</taxon>
        <taxon>Pseudomonadati</taxon>
        <taxon>Pseudomonadota</taxon>
        <taxon>Alphaproteobacteria</taxon>
        <taxon>Hyphomicrobiales</taxon>
        <taxon>Rhizobiaceae</taxon>
        <taxon>Rhizobium/Agrobacterium group</taxon>
        <taxon>Pararhizobium</taxon>
    </lineage>
</organism>
<feature type="transmembrane region" description="Helical" evidence="1">
    <location>
        <begin position="12"/>
        <end position="34"/>
    </location>
</feature>
<feature type="transmembrane region" description="Helical" evidence="1">
    <location>
        <begin position="328"/>
        <end position="351"/>
    </location>
</feature>
<evidence type="ECO:0000313" key="2">
    <source>
        <dbReference type="EMBL" id="MDQ0322417.1"/>
    </source>
</evidence>
<feature type="transmembrane region" description="Helical" evidence="1">
    <location>
        <begin position="121"/>
        <end position="140"/>
    </location>
</feature>
<comment type="caution">
    <text evidence="2">The sequence shown here is derived from an EMBL/GenBank/DDBJ whole genome shotgun (WGS) entry which is preliminary data.</text>
</comment>
<evidence type="ECO:0000256" key="1">
    <source>
        <dbReference type="SAM" id="Phobius"/>
    </source>
</evidence>
<dbReference type="Proteomes" id="UP001230207">
    <property type="component" value="Unassembled WGS sequence"/>
</dbReference>
<accession>A0ABU0BZZ7</accession>
<protein>
    <submittedName>
        <fullName evidence="2">O-antigen/teichoic acid export membrane protein</fullName>
    </submittedName>
</protein>
<proteinExistence type="predicted"/>
<gene>
    <name evidence="2" type="ORF">QO002_004623</name>
</gene>